<name>F0TC69_METLA</name>
<dbReference type="AlphaFoldDB" id="F0TC69"/>
<evidence type="ECO:0000313" key="4">
    <source>
        <dbReference type="EMBL" id="ADZ09220.1"/>
    </source>
</evidence>
<protein>
    <submittedName>
        <fullName evidence="4">Glycosyl transferase group 1</fullName>
    </submittedName>
</protein>
<reference evidence="4 5" key="2">
    <citation type="journal article" date="2014" name="Int. J. Syst. Evol. Microbiol.">
        <title>Methanobacterium paludis sp. nov. and a novel strain of Methanobacterium lacus isolated from northern peatlands.</title>
        <authorList>
            <person name="Cadillo-Quiroz H."/>
            <person name="Brauer S.L."/>
            <person name="Goodson N."/>
            <person name="Yavitt J.B."/>
            <person name="Zinder S.H."/>
        </authorList>
    </citation>
    <scope>NUCLEOTIDE SEQUENCE [LARGE SCALE GENOMIC DNA]</scope>
    <source>
        <strain evidence="4 5">AL-21</strain>
    </source>
</reference>
<dbReference type="InterPro" id="IPR001296">
    <property type="entry name" value="Glyco_trans_1"/>
</dbReference>
<dbReference type="InterPro" id="IPR028098">
    <property type="entry name" value="Glyco_trans_4-like_N"/>
</dbReference>
<dbReference type="OrthoDB" id="132546at2157"/>
<dbReference type="FunFam" id="3.40.50.2000:FF:000119">
    <property type="entry name" value="Glycosyl transferase group 1"/>
    <property type="match status" value="1"/>
</dbReference>
<dbReference type="Proteomes" id="UP000007490">
    <property type="component" value="Chromosome"/>
</dbReference>
<sequence length="390" mass="45240">MEIDYINGVESSKIFGRSKYQMEIFGRINDVNLNIIEYKPLADILKKRLNMTPERSGAVTDNFQGGEPGRVSSFLFKTAFRMMDRMDQYRYIHEIKGKLKEENIKHITTQELAYVLKSLENYKTVLTCFDLIPWVYDNDRSYIWKENMKWMPTADRIITISEFSKNEILKYLDYPEEKIDIVYPAVDHRLYQPIKSKEILKQFNISDRDKVVLYVGSETPRQNVPDLIRAFNKLKKVMPNVKLLKIGESQSNDARVELLKLIKQQDLVDDVIFAGYVAEPEMPEWYSAADLLVYPCEYAGFGLPPLEAMACGTPVITSNTTSLPEVVGEAGIMLDPHDNEKLSKEMYRVLNDEKLADNLIQMGLERAKLFDWDESAQQTMEVYRSMEKGR</sequence>
<keyword evidence="5" id="KW-1185">Reference proteome</keyword>
<feature type="domain" description="Glycosyltransferase subfamily 4-like N-terminal" evidence="3">
    <location>
        <begin position="87"/>
        <end position="188"/>
    </location>
</feature>
<evidence type="ECO:0000313" key="5">
    <source>
        <dbReference type="Proteomes" id="UP000007490"/>
    </source>
</evidence>
<evidence type="ECO:0000259" key="3">
    <source>
        <dbReference type="Pfam" id="PF13439"/>
    </source>
</evidence>
<evidence type="ECO:0000259" key="2">
    <source>
        <dbReference type="Pfam" id="PF00534"/>
    </source>
</evidence>
<dbReference type="Pfam" id="PF00534">
    <property type="entry name" value="Glycos_transf_1"/>
    <property type="match status" value="1"/>
</dbReference>
<dbReference type="GO" id="GO:0016757">
    <property type="term" value="F:glycosyltransferase activity"/>
    <property type="evidence" value="ECO:0007669"/>
    <property type="project" value="InterPro"/>
</dbReference>
<dbReference type="eggNOG" id="arCOG01411">
    <property type="taxonomic scope" value="Archaea"/>
</dbReference>
<dbReference type="Gene3D" id="3.40.50.2000">
    <property type="entry name" value="Glycogen Phosphorylase B"/>
    <property type="match status" value="2"/>
</dbReference>
<accession>F0TC69</accession>
<evidence type="ECO:0000256" key="1">
    <source>
        <dbReference type="ARBA" id="ARBA00022679"/>
    </source>
</evidence>
<dbReference type="CDD" id="cd03809">
    <property type="entry name" value="GT4_MtfB-like"/>
    <property type="match status" value="1"/>
</dbReference>
<proteinExistence type="predicted"/>
<organism evidence="4 5">
    <name type="scientific">Methanobacterium lacus (strain AL-21)</name>
    <dbReference type="NCBI Taxonomy" id="877455"/>
    <lineage>
        <taxon>Archaea</taxon>
        <taxon>Methanobacteriati</taxon>
        <taxon>Methanobacteriota</taxon>
        <taxon>Methanomada group</taxon>
        <taxon>Methanobacteria</taxon>
        <taxon>Methanobacteriales</taxon>
        <taxon>Methanobacteriaceae</taxon>
        <taxon>Methanobacterium</taxon>
    </lineage>
</organism>
<dbReference type="KEGG" id="mel:Metbo_0973"/>
<dbReference type="GeneID" id="10277422"/>
<reference evidence="5" key="1">
    <citation type="submission" date="2011-02" db="EMBL/GenBank/DDBJ databases">
        <title>Complete sequence of Methanobacterium sp. AL-21.</title>
        <authorList>
            <consortium name="US DOE Joint Genome Institute"/>
            <person name="Lucas S."/>
            <person name="Copeland A."/>
            <person name="Lapidus A."/>
            <person name="Cheng J.-F."/>
            <person name="Goodwin L."/>
            <person name="Pitluck S."/>
            <person name="Chertkov O."/>
            <person name="Detter J.C."/>
            <person name="Han C."/>
            <person name="Tapia R."/>
            <person name="Land M."/>
            <person name="Hauser L."/>
            <person name="Kyrpides N."/>
            <person name="Ivanova N."/>
            <person name="Mikhailova N."/>
            <person name="Pagani I."/>
            <person name="Cadillo-Quiroz H."/>
            <person name="Imachi H."/>
            <person name="Zinder S."/>
            <person name="Liu W."/>
            <person name="Woyke T."/>
        </authorList>
    </citation>
    <scope>NUCLEOTIDE SEQUENCE [LARGE SCALE GENOMIC DNA]</scope>
    <source>
        <strain evidence="5">AL-21</strain>
    </source>
</reference>
<feature type="domain" description="Glycosyl transferase family 1" evidence="2">
    <location>
        <begin position="197"/>
        <end position="363"/>
    </location>
</feature>
<dbReference type="Pfam" id="PF13439">
    <property type="entry name" value="Glyco_transf_4"/>
    <property type="match status" value="1"/>
</dbReference>
<dbReference type="SUPFAM" id="SSF53756">
    <property type="entry name" value="UDP-Glycosyltransferase/glycogen phosphorylase"/>
    <property type="match status" value="1"/>
</dbReference>
<dbReference type="PANTHER" id="PTHR46401:SF2">
    <property type="entry name" value="GLYCOSYLTRANSFERASE WBBK-RELATED"/>
    <property type="match status" value="1"/>
</dbReference>
<dbReference type="HOGENOM" id="CLU_009583_27_1_2"/>
<dbReference type="RefSeq" id="WP_013644571.1">
    <property type="nucleotide sequence ID" value="NC_015216.1"/>
</dbReference>
<dbReference type="STRING" id="877455.Metbo_0973"/>
<dbReference type="PANTHER" id="PTHR46401">
    <property type="entry name" value="GLYCOSYLTRANSFERASE WBBK-RELATED"/>
    <property type="match status" value="1"/>
</dbReference>
<gene>
    <name evidence="4" type="ordered locus">Metbo_0973</name>
</gene>
<keyword evidence="1 4" id="KW-0808">Transferase</keyword>
<dbReference type="EMBL" id="CP002551">
    <property type="protein sequence ID" value="ADZ09220.1"/>
    <property type="molecule type" value="Genomic_DNA"/>
</dbReference>